<dbReference type="GeneID" id="46910859"/>
<evidence type="ECO:0000313" key="1">
    <source>
        <dbReference type="EMBL" id="APC18178.1"/>
    </source>
</evidence>
<sequence length="126" mass="14039">MAKFKLIQNPTFKADVMIPRVGGDPMKVPFEFKYLDRTELAALYADWEDRHKALGLKIEDMDLKEFTAAQIDIQVGQIKSVVVGWGFDEKLTDENIRILVSSIASTPSAVLAAYSEAFSQARLGNS</sequence>
<dbReference type="OrthoDB" id="8612233at2"/>
<dbReference type="Pfam" id="PF08748">
    <property type="entry name" value="Phage_TAC_4"/>
    <property type="match status" value="1"/>
</dbReference>
<reference evidence="2" key="1">
    <citation type="submission" date="2016-10" db="EMBL/GenBank/DDBJ databases">
        <title>Pseudomonas frederiksbergensis ERGS4:02 complete genome.</title>
        <authorList>
            <person name="Kumar R."/>
            <person name="Acharya V."/>
            <person name="Singh D."/>
        </authorList>
    </citation>
    <scope>NUCLEOTIDE SEQUENCE [LARGE SCALE GENOMIC DNA]</scope>
    <source>
        <strain evidence="2">ERGS4:02</strain>
    </source>
</reference>
<protein>
    <recommendedName>
        <fullName evidence="3">Phage tail assembly chaperone</fullName>
    </recommendedName>
</protein>
<dbReference type="Proteomes" id="UP000182567">
    <property type="component" value="Chromosome"/>
</dbReference>
<dbReference type="AlphaFoldDB" id="A0A1J0EPW2"/>
<organism evidence="1 2">
    <name type="scientific">Pseudomonas frederiksbergensis</name>
    <dbReference type="NCBI Taxonomy" id="104087"/>
    <lineage>
        <taxon>Bacteria</taxon>
        <taxon>Pseudomonadati</taxon>
        <taxon>Pseudomonadota</taxon>
        <taxon>Gammaproteobacteria</taxon>
        <taxon>Pseudomonadales</taxon>
        <taxon>Pseudomonadaceae</taxon>
        <taxon>Pseudomonas</taxon>
    </lineage>
</organism>
<dbReference type="RefSeq" id="WP_071554121.1">
    <property type="nucleotide sequence ID" value="NZ_CP017886.1"/>
</dbReference>
<evidence type="ECO:0000313" key="2">
    <source>
        <dbReference type="Proteomes" id="UP000182567"/>
    </source>
</evidence>
<accession>A0A1J0EPW2</accession>
<dbReference type="InterPro" id="IPR014859">
    <property type="entry name" value="Phage_TAC_4"/>
</dbReference>
<proteinExistence type="predicted"/>
<evidence type="ECO:0008006" key="3">
    <source>
        <dbReference type="Google" id="ProtNLM"/>
    </source>
</evidence>
<dbReference type="EMBL" id="CP017886">
    <property type="protein sequence ID" value="APC18178.1"/>
    <property type="molecule type" value="Genomic_DNA"/>
</dbReference>
<gene>
    <name evidence="1" type="ORF">BLL42_21525</name>
</gene>
<name>A0A1J0EPW2_9PSED</name>